<keyword evidence="3" id="KW-1185">Reference proteome</keyword>
<dbReference type="InParanoid" id="A0A1Y1UCY4"/>
<feature type="region of interest" description="Disordered" evidence="1">
    <location>
        <begin position="86"/>
        <end position="106"/>
    </location>
</feature>
<dbReference type="AlphaFoldDB" id="A0A1Y1UCY4"/>
<gene>
    <name evidence="2" type="ORF">BD324DRAFT_510711</name>
</gene>
<comment type="caution">
    <text evidence="2">The sequence shown here is derived from an EMBL/GenBank/DDBJ whole genome shotgun (WGS) entry which is preliminary data.</text>
</comment>
<dbReference type="EMBL" id="NBSH01000009">
    <property type="protein sequence ID" value="ORX35908.1"/>
    <property type="molecule type" value="Genomic_DNA"/>
</dbReference>
<name>A0A1Y1UCY4_9TREE</name>
<evidence type="ECO:0000313" key="3">
    <source>
        <dbReference type="Proteomes" id="UP000193218"/>
    </source>
</evidence>
<evidence type="ECO:0000256" key="1">
    <source>
        <dbReference type="SAM" id="MobiDB-lite"/>
    </source>
</evidence>
<feature type="compositionally biased region" description="Polar residues" evidence="1">
    <location>
        <begin position="86"/>
        <end position="100"/>
    </location>
</feature>
<evidence type="ECO:0000313" key="2">
    <source>
        <dbReference type="EMBL" id="ORX35908.1"/>
    </source>
</evidence>
<dbReference type="RefSeq" id="XP_021870037.1">
    <property type="nucleotide sequence ID" value="XM_022012961.1"/>
</dbReference>
<dbReference type="Proteomes" id="UP000193218">
    <property type="component" value="Unassembled WGS sequence"/>
</dbReference>
<proteinExistence type="predicted"/>
<organism evidence="2 3">
    <name type="scientific">Kockovaella imperatae</name>
    <dbReference type="NCBI Taxonomy" id="4999"/>
    <lineage>
        <taxon>Eukaryota</taxon>
        <taxon>Fungi</taxon>
        <taxon>Dikarya</taxon>
        <taxon>Basidiomycota</taxon>
        <taxon>Agaricomycotina</taxon>
        <taxon>Tremellomycetes</taxon>
        <taxon>Tremellales</taxon>
        <taxon>Cuniculitremaceae</taxon>
        <taxon>Kockovaella</taxon>
    </lineage>
</organism>
<accession>A0A1Y1UCY4</accession>
<protein>
    <submittedName>
        <fullName evidence="2">Uncharacterized protein</fullName>
    </submittedName>
</protein>
<sequence>MSIDIETRPIATLLTTDHQETGYEVWEEEGWVVAHAIVEKCTNCHLSSSNSCSTPRPTISLEPLGIIRSACQRCHRLGIQSSCSSRQLGMSSTQPSSASRYHSFDPPRHDHASLVRFRTTEPVNVTYPVNEGPFPRLPIPRTSLYSICWAYDAWQDQIGKRHIDQLIRKKKDTVRTSLHLAERDQEMFHIYAVRLDSLEKASPQSRDGIKITITPAQSERSSTLNSNAESIHSNT</sequence>
<reference evidence="2 3" key="1">
    <citation type="submission" date="2017-03" db="EMBL/GenBank/DDBJ databases">
        <title>Widespread Adenine N6-methylation of Active Genes in Fungi.</title>
        <authorList>
            <consortium name="DOE Joint Genome Institute"/>
            <person name="Mondo S.J."/>
            <person name="Dannebaum R.O."/>
            <person name="Kuo R.C."/>
            <person name="Louie K.B."/>
            <person name="Bewick A.J."/>
            <person name="Labutti K."/>
            <person name="Haridas S."/>
            <person name="Kuo A."/>
            <person name="Salamov A."/>
            <person name="Ahrendt S.R."/>
            <person name="Lau R."/>
            <person name="Bowen B.P."/>
            <person name="Lipzen A."/>
            <person name="Sullivan W."/>
            <person name="Andreopoulos W.B."/>
            <person name="Clum A."/>
            <person name="Lindquist E."/>
            <person name="Daum C."/>
            <person name="Northen T.R."/>
            <person name="Ramamoorthy G."/>
            <person name="Schmitz R.J."/>
            <person name="Gryganskyi A."/>
            <person name="Culley D."/>
            <person name="Magnuson J."/>
            <person name="James T.Y."/>
            <person name="O'Malley M.A."/>
            <person name="Stajich J.E."/>
            <person name="Spatafora J.W."/>
            <person name="Visel A."/>
            <person name="Grigoriev I.V."/>
        </authorList>
    </citation>
    <scope>NUCLEOTIDE SEQUENCE [LARGE SCALE GENOMIC DNA]</scope>
    <source>
        <strain evidence="2 3">NRRL Y-17943</strain>
    </source>
</reference>
<dbReference type="GeneID" id="33554769"/>
<feature type="region of interest" description="Disordered" evidence="1">
    <location>
        <begin position="215"/>
        <end position="235"/>
    </location>
</feature>